<keyword evidence="2" id="KW-0808">Transferase</keyword>
<dbReference type="Gene3D" id="3.40.50.150">
    <property type="entry name" value="Vaccinia Virus protein VP39"/>
    <property type="match status" value="1"/>
</dbReference>
<evidence type="ECO:0000256" key="2">
    <source>
        <dbReference type="ARBA" id="ARBA00022679"/>
    </source>
</evidence>
<keyword evidence="3" id="KW-0949">S-adenosyl-L-methionine</keyword>
<dbReference type="InterPro" id="IPR050362">
    <property type="entry name" value="Cation-dep_OMT"/>
</dbReference>
<protein>
    <recommendedName>
        <fullName evidence="7">O-methyltransferase</fullName>
    </recommendedName>
</protein>
<dbReference type="InterPro" id="IPR029063">
    <property type="entry name" value="SAM-dependent_MTases_sf"/>
</dbReference>
<dbReference type="PANTHER" id="PTHR10509:SF14">
    <property type="entry name" value="CAFFEOYL-COA O-METHYLTRANSFERASE 3-RELATED"/>
    <property type="match status" value="1"/>
</dbReference>
<dbReference type="PROSITE" id="PS51682">
    <property type="entry name" value="SAM_OMT_I"/>
    <property type="match status" value="1"/>
</dbReference>
<dbReference type="Pfam" id="PF01596">
    <property type="entry name" value="Methyltransf_3"/>
    <property type="match status" value="1"/>
</dbReference>
<keyword evidence="6" id="KW-1185">Reference proteome</keyword>
<reference evidence="5" key="1">
    <citation type="submission" date="2022-07" db="EMBL/GenBank/DDBJ databases">
        <title>Phylogenomic reconstructions and comparative analyses of Kickxellomycotina fungi.</title>
        <authorList>
            <person name="Reynolds N.K."/>
            <person name="Stajich J.E."/>
            <person name="Barry K."/>
            <person name="Grigoriev I.V."/>
            <person name="Crous P."/>
            <person name="Smith M.E."/>
        </authorList>
    </citation>
    <scope>NUCLEOTIDE SEQUENCE</scope>
    <source>
        <strain evidence="5">IMI 214461</strain>
    </source>
</reference>
<dbReference type="EMBL" id="JANBQF010000245">
    <property type="protein sequence ID" value="KAJ2003119.1"/>
    <property type="molecule type" value="Genomic_DNA"/>
</dbReference>
<dbReference type="PANTHER" id="PTHR10509">
    <property type="entry name" value="O-METHYLTRANSFERASE-RELATED"/>
    <property type="match status" value="1"/>
</dbReference>
<comment type="caution">
    <text evidence="5">The sequence shown here is derived from an EMBL/GenBank/DDBJ whole genome shotgun (WGS) entry which is preliminary data.</text>
</comment>
<proteinExistence type="inferred from homology"/>
<organism evidence="5 6">
    <name type="scientific">Coemansia thaxteri</name>
    <dbReference type="NCBI Taxonomy" id="2663907"/>
    <lineage>
        <taxon>Eukaryota</taxon>
        <taxon>Fungi</taxon>
        <taxon>Fungi incertae sedis</taxon>
        <taxon>Zoopagomycota</taxon>
        <taxon>Kickxellomycotina</taxon>
        <taxon>Kickxellomycetes</taxon>
        <taxon>Kickxellales</taxon>
        <taxon>Kickxellaceae</taxon>
        <taxon>Coemansia</taxon>
    </lineage>
</organism>
<evidence type="ECO:0000256" key="4">
    <source>
        <dbReference type="ARBA" id="ARBA00023453"/>
    </source>
</evidence>
<dbReference type="CDD" id="cd02440">
    <property type="entry name" value="AdoMet_MTases"/>
    <property type="match status" value="1"/>
</dbReference>
<dbReference type="GO" id="GO:0008757">
    <property type="term" value="F:S-adenosylmethionine-dependent methyltransferase activity"/>
    <property type="evidence" value="ECO:0007669"/>
    <property type="project" value="TreeGrafter"/>
</dbReference>
<dbReference type="AlphaFoldDB" id="A0A9W8BJ92"/>
<evidence type="ECO:0008006" key="7">
    <source>
        <dbReference type="Google" id="ProtNLM"/>
    </source>
</evidence>
<dbReference type="OrthoDB" id="10251242at2759"/>
<dbReference type="InterPro" id="IPR002935">
    <property type="entry name" value="SAM_O-MeTrfase"/>
</dbReference>
<dbReference type="GO" id="GO:0032259">
    <property type="term" value="P:methylation"/>
    <property type="evidence" value="ECO:0007669"/>
    <property type="project" value="UniProtKB-KW"/>
</dbReference>
<gene>
    <name evidence="5" type="ORF">H4R26_003245</name>
</gene>
<evidence type="ECO:0000313" key="5">
    <source>
        <dbReference type="EMBL" id="KAJ2003119.1"/>
    </source>
</evidence>
<dbReference type="Proteomes" id="UP001150907">
    <property type="component" value="Unassembled WGS sequence"/>
</dbReference>
<sequence>MRVQPGAIARRLLHSGAPRQTLWSFLDDGGSNGGAYQYSLRHSQPEPPVLASIREAALVRDPVEAQKMISPLQGAFMRHLVRSQRPQTVLELGCYVGYSALWLAHGLQSLPGLSPPKLWTCERDSGIANLAKDNIKAAGLADTVHVLNASAKHVLEEWDSQQKLDLVFVDANKSACQLYYDLIMDRDLLSDHGQIIVDNVLFHGQVHPLIGDSGVSSAGPGSNIAHKMHRFNEHVAIDQRTDQVLLPMFDGLLLIQRVK</sequence>
<dbReference type="SUPFAM" id="SSF53335">
    <property type="entry name" value="S-adenosyl-L-methionine-dependent methyltransferases"/>
    <property type="match status" value="1"/>
</dbReference>
<keyword evidence="1" id="KW-0489">Methyltransferase</keyword>
<evidence type="ECO:0000256" key="1">
    <source>
        <dbReference type="ARBA" id="ARBA00022603"/>
    </source>
</evidence>
<comment type="similarity">
    <text evidence="4">Belongs to the class I-like SAM-binding methyltransferase superfamily. Cation-dependent O-methyltransferase family.</text>
</comment>
<dbReference type="GO" id="GO:0008171">
    <property type="term" value="F:O-methyltransferase activity"/>
    <property type="evidence" value="ECO:0007669"/>
    <property type="project" value="InterPro"/>
</dbReference>
<name>A0A9W8BJ92_9FUNG</name>
<evidence type="ECO:0000313" key="6">
    <source>
        <dbReference type="Proteomes" id="UP001150907"/>
    </source>
</evidence>
<accession>A0A9W8BJ92</accession>
<evidence type="ECO:0000256" key="3">
    <source>
        <dbReference type="ARBA" id="ARBA00022691"/>
    </source>
</evidence>